<keyword evidence="1" id="KW-0472">Membrane</keyword>
<dbReference type="Proteomes" id="UP000199533">
    <property type="component" value="Unassembled WGS sequence"/>
</dbReference>
<name>A0A1I4EG86_9PROT</name>
<accession>A0A1I4EG86</accession>
<keyword evidence="1" id="KW-1133">Transmembrane helix</keyword>
<protein>
    <recommendedName>
        <fullName evidence="2">DUF4126 domain-containing protein</fullName>
    </recommendedName>
</protein>
<dbReference type="InterPro" id="IPR025196">
    <property type="entry name" value="DUF4126"/>
</dbReference>
<organism evidence="3 4">
    <name type="scientific">Nitrosomonas aestuarii</name>
    <dbReference type="NCBI Taxonomy" id="52441"/>
    <lineage>
        <taxon>Bacteria</taxon>
        <taxon>Pseudomonadati</taxon>
        <taxon>Pseudomonadota</taxon>
        <taxon>Betaproteobacteria</taxon>
        <taxon>Nitrosomonadales</taxon>
        <taxon>Nitrosomonadaceae</taxon>
        <taxon>Nitrosomonas</taxon>
    </lineage>
</organism>
<keyword evidence="4" id="KW-1185">Reference proteome</keyword>
<sequence length="54" mass="6050">MENHEAILATQALLMGISWASGINSYAVLLLLGLGRVTGYFNLPPEFRHLKVHW</sequence>
<evidence type="ECO:0000313" key="3">
    <source>
        <dbReference type="EMBL" id="SFL04782.1"/>
    </source>
</evidence>
<dbReference type="Pfam" id="PF13548">
    <property type="entry name" value="DUF4126"/>
    <property type="match status" value="1"/>
</dbReference>
<dbReference type="STRING" id="52441.SAMN05216302_102828"/>
<gene>
    <name evidence="3" type="ORF">SAMN05216302_102828</name>
</gene>
<evidence type="ECO:0000313" key="4">
    <source>
        <dbReference type="Proteomes" id="UP000199533"/>
    </source>
</evidence>
<dbReference type="EMBL" id="FOSP01000028">
    <property type="protein sequence ID" value="SFL04782.1"/>
    <property type="molecule type" value="Genomic_DNA"/>
</dbReference>
<reference evidence="4" key="1">
    <citation type="submission" date="2016-10" db="EMBL/GenBank/DDBJ databases">
        <authorList>
            <person name="Varghese N."/>
            <person name="Submissions S."/>
        </authorList>
    </citation>
    <scope>NUCLEOTIDE SEQUENCE [LARGE SCALE GENOMIC DNA]</scope>
    <source>
        <strain evidence="4">Nm69</strain>
    </source>
</reference>
<keyword evidence="1" id="KW-0812">Transmembrane</keyword>
<proteinExistence type="predicted"/>
<evidence type="ECO:0000259" key="2">
    <source>
        <dbReference type="Pfam" id="PF13548"/>
    </source>
</evidence>
<dbReference type="AlphaFoldDB" id="A0A1I4EG86"/>
<feature type="domain" description="DUF4126" evidence="2">
    <location>
        <begin position="13"/>
        <end position="52"/>
    </location>
</feature>
<evidence type="ECO:0000256" key="1">
    <source>
        <dbReference type="SAM" id="Phobius"/>
    </source>
</evidence>
<feature type="transmembrane region" description="Helical" evidence="1">
    <location>
        <begin position="12"/>
        <end position="34"/>
    </location>
</feature>